<protein>
    <submittedName>
        <fullName evidence="1">Uncharacterized protein</fullName>
    </submittedName>
</protein>
<comment type="caution">
    <text evidence="1">The sequence shown here is derived from an EMBL/GenBank/DDBJ whole genome shotgun (WGS) entry which is preliminary data.</text>
</comment>
<sequence length="78" mass="8489">MTSILPKKLSSGYGVVGRSMYGGVFAVLVKLRSPSLIARFKDYRKIIDAGGVRGGSLGSSIPILEFPELNKEWSEIDE</sequence>
<dbReference type="EMBL" id="JASCZI010212462">
    <property type="protein sequence ID" value="MED6199530.1"/>
    <property type="molecule type" value="Genomic_DNA"/>
</dbReference>
<organism evidence="1 2">
    <name type="scientific">Stylosanthes scabra</name>
    <dbReference type="NCBI Taxonomy" id="79078"/>
    <lineage>
        <taxon>Eukaryota</taxon>
        <taxon>Viridiplantae</taxon>
        <taxon>Streptophyta</taxon>
        <taxon>Embryophyta</taxon>
        <taxon>Tracheophyta</taxon>
        <taxon>Spermatophyta</taxon>
        <taxon>Magnoliopsida</taxon>
        <taxon>eudicotyledons</taxon>
        <taxon>Gunneridae</taxon>
        <taxon>Pentapetalae</taxon>
        <taxon>rosids</taxon>
        <taxon>fabids</taxon>
        <taxon>Fabales</taxon>
        <taxon>Fabaceae</taxon>
        <taxon>Papilionoideae</taxon>
        <taxon>50 kb inversion clade</taxon>
        <taxon>dalbergioids sensu lato</taxon>
        <taxon>Dalbergieae</taxon>
        <taxon>Pterocarpus clade</taxon>
        <taxon>Stylosanthes</taxon>
    </lineage>
</organism>
<evidence type="ECO:0000313" key="1">
    <source>
        <dbReference type="EMBL" id="MED6199530.1"/>
    </source>
</evidence>
<name>A0ABU6XNB7_9FABA</name>
<proteinExistence type="predicted"/>
<accession>A0ABU6XNB7</accession>
<keyword evidence="2" id="KW-1185">Reference proteome</keyword>
<gene>
    <name evidence="1" type="ORF">PIB30_076757</name>
</gene>
<dbReference type="Proteomes" id="UP001341840">
    <property type="component" value="Unassembled WGS sequence"/>
</dbReference>
<feature type="non-terminal residue" evidence="1">
    <location>
        <position position="78"/>
    </location>
</feature>
<evidence type="ECO:0000313" key="2">
    <source>
        <dbReference type="Proteomes" id="UP001341840"/>
    </source>
</evidence>
<reference evidence="1 2" key="1">
    <citation type="journal article" date="2023" name="Plants (Basel)">
        <title>Bridging the Gap: Combining Genomics and Transcriptomics Approaches to Understand Stylosanthes scabra, an Orphan Legume from the Brazilian Caatinga.</title>
        <authorList>
            <person name="Ferreira-Neto J.R.C."/>
            <person name="da Silva M.D."/>
            <person name="Binneck E."/>
            <person name="de Melo N.F."/>
            <person name="da Silva R.H."/>
            <person name="de Melo A.L.T.M."/>
            <person name="Pandolfi V."/>
            <person name="Bustamante F.O."/>
            <person name="Brasileiro-Vidal A.C."/>
            <person name="Benko-Iseppon A.M."/>
        </authorList>
    </citation>
    <scope>NUCLEOTIDE SEQUENCE [LARGE SCALE GENOMIC DNA]</scope>
    <source>
        <tissue evidence="1">Leaves</tissue>
    </source>
</reference>